<evidence type="ECO:0000256" key="1">
    <source>
        <dbReference type="SAM" id="Phobius"/>
    </source>
</evidence>
<evidence type="ECO:0000313" key="3">
    <source>
        <dbReference type="Proteomes" id="UP000190389"/>
    </source>
</evidence>
<keyword evidence="1" id="KW-0812">Transmembrane</keyword>
<dbReference type="STRING" id="171291.SAMN02745154_00536"/>
<keyword evidence="3" id="KW-1185">Reference proteome</keyword>
<feature type="transmembrane region" description="Helical" evidence="1">
    <location>
        <begin position="107"/>
        <end position="139"/>
    </location>
</feature>
<dbReference type="RefSeq" id="WP_078747250.1">
    <property type="nucleotide sequence ID" value="NZ_CP137850.1"/>
</dbReference>
<dbReference type="EMBL" id="FUXF01000020">
    <property type="protein sequence ID" value="SJZ58005.1"/>
    <property type="molecule type" value="Genomic_DNA"/>
</dbReference>
<organism evidence="2 3">
    <name type="scientific">Mycoplasmopsis verecunda</name>
    <dbReference type="NCBI Taxonomy" id="171291"/>
    <lineage>
        <taxon>Bacteria</taxon>
        <taxon>Bacillati</taxon>
        <taxon>Mycoplasmatota</taxon>
        <taxon>Mycoplasmoidales</taxon>
        <taxon>Metamycoplasmataceae</taxon>
        <taxon>Mycoplasmopsis</taxon>
    </lineage>
</organism>
<accession>A0A1T4LTK0</accession>
<dbReference type="AlphaFoldDB" id="A0A1T4LTK0"/>
<dbReference type="Proteomes" id="UP000190389">
    <property type="component" value="Unassembled WGS sequence"/>
</dbReference>
<feature type="transmembrane region" description="Helical" evidence="1">
    <location>
        <begin position="160"/>
        <end position="185"/>
    </location>
</feature>
<feature type="transmembrane region" description="Helical" evidence="1">
    <location>
        <begin position="67"/>
        <end position="87"/>
    </location>
</feature>
<proteinExistence type="predicted"/>
<evidence type="ECO:0000313" key="2">
    <source>
        <dbReference type="EMBL" id="SJZ58005.1"/>
    </source>
</evidence>
<gene>
    <name evidence="2" type="ORF">SAMN02745154_00536</name>
</gene>
<reference evidence="3" key="1">
    <citation type="submission" date="2017-02" db="EMBL/GenBank/DDBJ databases">
        <authorList>
            <person name="Varghese N."/>
            <person name="Submissions S."/>
        </authorList>
    </citation>
    <scope>NUCLEOTIDE SEQUENCE [LARGE SCALE GENOMIC DNA]</scope>
    <source>
        <strain evidence="3">ATCC 27862</strain>
    </source>
</reference>
<protein>
    <submittedName>
        <fullName evidence="2">Uncharacterized protein</fullName>
    </submittedName>
</protein>
<name>A0A1T4LTK0_9BACT</name>
<sequence>MNNISYFFEATEQQSSNSNNGLDTIINFLKNLSDKLNGATVWLPIVITALIAIAFLLGFWFNYKWTIFKVVAIVITIVATILFYNLVSEQIANRLKDDDTTNTTVQSGLPFISTLVAIIIYLSIRVFFFFITLIIQLATKKKRKEKAALRKESGHRGNRIWTRVLFGGTNAILTIPGTLLIANVITTGIPTTNSTTKSTSLGVKMMTGGKGASLSGLGAGVIAGIDLFKKGNTLFELMQKDPSNLSKKDLDELTQALGATTNILNNEDVQNVIKEVATSYVKKEVQVINKTLNTDEYLDKLVQHVEETNSSYKLADDAQKKDILTSYAIEQINKKGDEFMGQAESASAKEYLNVARYVISSLNKDTRNSLATISASILNMDPNIESKINTEQVTKAIFNKLAEFKYQKEVIE</sequence>
<feature type="transmembrane region" description="Helical" evidence="1">
    <location>
        <begin position="41"/>
        <end position="60"/>
    </location>
</feature>
<keyword evidence="1" id="KW-1133">Transmembrane helix</keyword>
<keyword evidence="1" id="KW-0472">Membrane</keyword>